<keyword evidence="7" id="KW-1015">Disulfide bond</keyword>
<dbReference type="GO" id="GO:0008188">
    <property type="term" value="F:neuropeptide receptor activity"/>
    <property type="evidence" value="ECO:0007669"/>
    <property type="project" value="InterPro"/>
</dbReference>
<dbReference type="EMBL" id="JAINUG010000143">
    <property type="protein sequence ID" value="KAJ8392695.1"/>
    <property type="molecule type" value="Genomic_DNA"/>
</dbReference>
<dbReference type="GO" id="GO:0032870">
    <property type="term" value="P:cellular response to hormone stimulus"/>
    <property type="evidence" value="ECO:0007669"/>
    <property type="project" value="TreeGrafter"/>
</dbReference>
<dbReference type="PRINTS" id="PR01570">
    <property type="entry name" value="NPFFRECEPTOR"/>
</dbReference>
<keyword evidence="15" id="KW-1185">Reference proteome</keyword>
<dbReference type="PRINTS" id="PR00237">
    <property type="entry name" value="GPCRRHODOPSN"/>
</dbReference>
<dbReference type="SUPFAM" id="SSF81321">
    <property type="entry name" value="Family A G protein-coupled receptor-like"/>
    <property type="match status" value="1"/>
</dbReference>
<dbReference type="AlphaFoldDB" id="A0AAD7RYK5"/>
<evidence type="ECO:0000313" key="14">
    <source>
        <dbReference type="EMBL" id="KAJ8392695.1"/>
    </source>
</evidence>
<dbReference type="Proteomes" id="UP001221898">
    <property type="component" value="Unassembled WGS sequence"/>
</dbReference>
<comment type="subcellular location">
    <subcellularLocation>
        <location evidence="1">Cell membrane</location>
        <topology evidence="1">Multi-pass membrane protein</topology>
    </subcellularLocation>
</comment>
<accession>A0AAD7RYK5</accession>
<dbReference type="Pfam" id="PF00001">
    <property type="entry name" value="7tm_1"/>
    <property type="match status" value="1"/>
</dbReference>
<evidence type="ECO:0000256" key="2">
    <source>
        <dbReference type="ARBA" id="ARBA00022475"/>
    </source>
</evidence>
<gene>
    <name evidence="14" type="ORF">AAFF_G00071790</name>
</gene>
<keyword evidence="4 12" id="KW-1133">Transmembrane helix</keyword>
<evidence type="ECO:0000256" key="8">
    <source>
        <dbReference type="ARBA" id="ARBA00023170"/>
    </source>
</evidence>
<evidence type="ECO:0000256" key="9">
    <source>
        <dbReference type="ARBA" id="ARBA00023180"/>
    </source>
</evidence>
<dbReference type="PROSITE" id="PS50262">
    <property type="entry name" value="G_PROTEIN_RECEP_F1_2"/>
    <property type="match status" value="1"/>
</dbReference>
<evidence type="ECO:0000256" key="4">
    <source>
        <dbReference type="ARBA" id="ARBA00022989"/>
    </source>
</evidence>
<keyword evidence="10" id="KW-0807">Transducer</keyword>
<feature type="transmembrane region" description="Helical" evidence="12">
    <location>
        <begin position="44"/>
        <end position="66"/>
    </location>
</feature>
<sequence>MPEASSVAMQANKSALNYSEGAEGSNATFLPYYLHFPGMATSYILSYILVLLVCVGGNGLVCFVILGNRNMRSVTNLFILNLAISDLLVGMFCVPTTLIDSLITGWPFSQYTCTMSNLIQGMSVSASVFTLVAIAADRMK</sequence>
<dbReference type="InterPro" id="IPR017452">
    <property type="entry name" value="GPCR_Rhodpsn_7TM"/>
</dbReference>
<reference evidence="14" key="1">
    <citation type="journal article" date="2023" name="Science">
        <title>Genome structures resolve the early diversification of teleost fishes.</title>
        <authorList>
            <person name="Parey E."/>
            <person name="Louis A."/>
            <person name="Montfort J."/>
            <person name="Bouchez O."/>
            <person name="Roques C."/>
            <person name="Iampietro C."/>
            <person name="Lluch J."/>
            <person name="Castinel A."/>
            <person name="Donnadieu C."/>
            <person name="Desvignes T."/>
            <person name="Floi Bucao C."/>
            <person name="Jouanno E."/>
            <person name="Wen M."/>
            <person name="Mejri S."/>
            <person name="Dirks R."/>
            <person name="Jansen H."/>
            <person name="Henkel C."/>
            <person name="Chen W.J."/>
            <person name="Zahm M."/>
            <person name="Cabau C."/>
            <person name="Klopp C."/>
            <person name="Thompson A.W."/>
            <person name="Robinson-Rechavi M."/>
            <person name="Braasch I."/>
            <person name="Lecointre G."/>
            <person name="Bobe J."/>
            <person name="Postlethwait J.H."/>
            <person name="Berthelot C."/>
            <person name="Roest Crollius H."/>
            <person name="Guiguen Y."/>
        </authorList>
    </citation>
    <scope>NUCLEOTIDE SEQUENCE</scope>
    <source>
        <strain evidence="14">NC1722</strain>
    </source>
</reference>
<keyword evidence="6 12" id="KW-0472">Membrane</keyword>
<name>A0AAD7RYK5_9TELE</name>
<evidence type="ECO:0000313" key="15">
    <source>
        <dbReference type="Proteomes" id="UP001221898"/>
    </source>
</evidence>
<dbReference type="InterPro" id="IPR005395">
    <property type="entry name" value="NPFF_rcpt"/>
</dbReference>
<protein>
    <recommendedName>
        <fullName evidence="13">G-protein coupled receptors family 1 profile domain-containing protein</fullName>
    </recommendedName>
</protein>
<evidence type="ECO:0000256" key="5">
    <source>
        <dbReference type="ARBA" id="ARBA00023040"/>
    </source>
</evidence>
<comment type="caution">
    <text evidence="14">The sequence shown here is derived from an EMBL/GenBank/DDBJ whole genome shotgun (WGS) entry which is preliminary data.</text>
</comment>
<feature type="transmembrane region" description="Helical" evidence="12">
    <location>
        <begin position="118"/>
        <end position="136"/>
    </location>
</feature>
<comment type="function">
    <text evidence="11">Receptor for NPAF (A-18-F-amide) and NPFF (F-8-F-amide) neuropeptides, also known as morphine-modulating peptides. Can also be activated by a variety of naturally occurring or synthetic FMRF-amide like ligands. This receptor mediates its action by association with G proteins that activate a phosphatidylinositol-calcium second messenger system.</text>
</comment>
<evidence type="ECO:0000256" key="12">
    <source>
        <dbReference type="SAM" id="Phobius"/>
    </source>
</evidence>
<feature type="domain" description="G-protein coupled receptors family 1 profile" evidence="13">
    <location>
        <begin position="57"/>
        <end position="140"/>
    </location>
</feature>
<organism evidence="14 15">
    <name type="scientific">Aldrovandia affinis</name>
    <dbReference type="NCBI Taxonomy" id="143900"/>
    <lineage>
        <taxon>Eukaryota</taxon>
        <taxon>Metazoa</taxon>
        <taxon>Chordata</taxon>
        <taxon>Craniata</taxon>
        <taxon>Vertebrata</taxon>
        <taxon>Euteleostomi</taxon>
        <taxon>Actinopterygii</taxon>
        <taxon>Neopterygii</taxon>
        <taxon>Teleostei</taxon>
        <taxon>Notacanthiformes</taxon>
        <taxon>Halosauridae</taxon>
        <taxon>Aldrovandia</taxon>
    </lineage>
</organism>
<evidence type="ECO:0000256" key="6">
    <source>
        <dbReference type="ARBA" id="ARBA00023136"/>
    </source>
</evidence>
<keyword evidence="2" id="KW-1003">Cell membrane</keyword>
<dbReference type="InterPro" id="IPR000276">
    <property type="entry name" value="GPCR_Rhodpsn"/>
</dbReference>
<evidence type="ECO:0000256" key="1">
    <source>
        <dbReference type="ARBA" id="ARBA00004651"/>
    </source>
</evidence>
<evidence type="ECO:0000256" key="7">
    <source>
        <dbReference type="ARBA" id="ARBA00023157"/>
    </source>
</evidence>
<dbReference type="PANTHER" id="PTHR24241">
    <property type="entry name" value="NEUROPEPTIDE RECEPTOR-RELATED G-PROTEIN COUPLED RECEPTOR"/>
    <property type="match status" value="1"/>
</dbReference>
<dbReference type="PANTHER" id="PTHR24241:SF82">
    <property type="entry name" value="NEUROPEPTIDE FF RECEPTOR 1-RELATED"/>
    <property type="match status" value="1"/>
</dbReference>
<keyword evidence="5" id="KW-0297">G-protein coupled receptor</keyword>
<evidence type="ECO:0000259" key="13">
    <source>
        <dbReference type="PROSITE" id="PS50262"/>
    </source>
</evidence>
<keyword evidence="8" id="KW-0675">Receptor</keyword>
<dbReference type="Gene3D" id="1.20.1070.10">
    <property type="entry name" value="Rhodopsin 7-helix transmembrane proteins"/>
    <property type="match status" value="1"/>
</dbReference>
<feature type="transmembrane region" description="Helical" evidence="12">
    <location>
        <begin position="78"/>
        <end position="98"/>
    </location>
</feature>
<keyword evidence="9" id="KW-0325">Glycoprotein</keyword>
<dbReference type="GO" id="GO:0042277">
    <property type="term" value="F:peptide binding"/>
    <property type="evidence" value="ECO:0007669"/>
    <property type="project" value="TreeGrafter"/>
</dbReference>
<evidence type="ECO:0000256" key="10">
    <source>
        <dbReference type="ARBA" id="ARBA00023224"/>
    </source>
</evidence>
<evidence type="ECO:0000256" key="3">
    <source>
        <dbReference type="ARBA" id="ARBA00022692"/>
    </source>
</evidence>
<proteinExistence type="predicted"/>
<keyword evidence="3 12" id="KW-0812">Transmembrane</keyword>
<dbReference type="GO" id="GO:0005886">
    <property type="term" value="C:plasma membrane"/>
    <property type="evidence" value="ECO:0007669"/>
    <property type="project" value="UniProtKB-SubCell"/>
</dbReference>
<evidence type="ECO:0000256" key="11">
    <source>
        <dbReference type="ARBA" id="ARBA00025478"/>
    </source>
</evidence>